<feature type="domain" description="ISXO2-like transposase" evidence="1">
    <location>
        <begin position="157"/>
        <end position="280"/>
    </location>
</feature>
<dbReference type="InterPro" id="IPR024445">
    <property type="entry name" value="Tnp_ISXO2-like"/>
</dbReference>
<keyword evidence="3" id="KW-1185">Reference proteome</keyword>
<proteinExistence type="predicted"/>
<evidence type="ECO:0000259" key="1">
    <source>
        <dbReference type="SMART" id="SM01126"/>
    </source>
</evidence>
<dbReference type="Pfam" id="PF12762">
    <property type="entry name" value="DDE_Tnp_IS1595"/>
    <property type="match status" value="1"/>
</dbReference>
<evidence type="ECO:0000313" key="2">
    <source>
        <dbReference type="EnsemblMetazoa" id="XP_019763579.1"/>
    </source>
</evidence>
<dbReference type="PANTHER" id="PTHR47163:SF2">
    <property type="entry name" value="SI:DKEY-17M8.2"/>
    <property type="match status" value="1"/>
</dbReference>
<protein>
    <recommendedName>
        <fullName evidence="1">ISXO2-like transposase domain-containing protein</fullName>
    </recommendedName>
</protein>
<dbReference type="SMART" id="SM01126">
    <property type="entry name" value="DDE_Tnp_IS1595"/>
    <property type="match status" value="1"/>
</dbReference>
<dbReference type="GeneID" id="109539936"/>
<reference evidence="3" key="1">
    <citation type="journal article" date="2013" name="Genome Biol.">
        <title>Draft genome of the mountain pine beetle, Dendroctonus ponderosae Hopkins, a major forest pest.</title>
        <authorList>
            <person name="Keeling C.I."/>
            <person name="Yuen M.M."/>
            <person name="Liao N.Y."/>
            <person name="Docking T.R."/>
            <person name="Chan S.K."/>
            <person name="Taylor G.A."/>
            <person name="Palmquist D.L."/>
            <person name="Jackman S.D."/>
            <person name="Nguyen A."/>
            <person name="Li M."/>
            <person name="Henderson H."/>
            <person name="Janes J.K."/>
            <person name="Zhao Y."/>
            <person name="Pandoh P."/>
            <person name="Moore R."/>
            <person name="Sperling F.A."/>
            <person name="Huber D.P."/>
            <person name="Birol I."/>
            <person name="Jones S.J."/>
            <person name="Bohlmann J."/>
        </authorList>
    </citation>
    <scope>NUCLEOTIDE SEQUENCE</scope>
</reference>
<dbReference type="Proteomes" id="UP000019118">
    <property type="component" value="Unassembled WGS sequence"/>
</dbReference>
<organism evidence="2 3">
    <name type="scientific">Dendroctonus ponderosae</name>
    <name type="common">Mountain pine beetle</name>
    <dbReference type="NCBI Taxonomy" id="77166"/>
    <lineage>
        <taxon>Eukaryota</taxon>
        <taxon>Metazoa</taxon>
        <taxon>Ecdysozoa</taxon>
        <taxon>Arthropoda</taxon>
        <taxon>Hexapoda</taxon>
        <taxon>Insecta</taxon>
        <taxon>Pterygota</taxon>
        <taxon>Neoptera</taxon>
        <taxon>Endopterygota</taxon>
        <taxon>Coleoptera</taxon>
        <taxon>Polyphaga</taxon>
        <taxon>Cucujiformia</taxon>
        <taxon>Curculionidae</taxon>
        <taxon>Scolytinae</taxon>
        <taxon>Dendroctonus</taxon>
    </lineage>
</organism>
<dbReference type="KEGG" id="dpa:109539936"/>
<dbReference type="InterPro" id="IPR053164">
    <property type="entry name" value="IS1016-like_transposase"/>
</dbReference>
<dbReference type="AlphaFoldDB" id="A0AAR5PRE1"/>
<evidence type="ECO:0000313" key="3">
    <source>
        <dbReference type="Proteomes" id="UP000019118"/>
    </source>
</evidence>
<dbReference type="EnsemblMetazoa" id="XM_019908019.1">
    <property type="protein sequence ID" value="XP_019763578.1"/>
    <property type="gene ID" value="LOC109539936"/>
</dbReference>
<accession>A0AAR5PRE1</accession>
<dbReference type="EnsemblMetazoa" id="XM_019908020.1">
    <property type="protein sequence ID" value="XP_019763579.1"/>
    <property type="gene ID" value="LOC109539936"/>
</dbReference>
<name>A0AAR5PRE1_DENPD</name>
<sequence>MASSAGADSGSGCSVVRCGNCEVADAEFILILKNNESLLDFFYRHNVLSCHARCSCGAQMTPKGRLDRKLNFRCQKMNPTTGRKCNTSYSLHKGSFFDHSRLSLQQAAHVVLLYINRPPPRCRYIAREVNLSIPTLIDWFSFIREVFIFWVHQHCSQLGGPGEVVEFVEARGSKRKYNKGRIMDDHYIIGGIQRSTEQFFVVTVESLSSATLLHIIQDNILPGTTIISDCWRTYDCLGEKGFQHLIVHHSYNFTNLDTGAQAQNVEQKWVKVEKLIPRFGRKKNEQYFGNLAEALFKLHFPDHTQRLHHFWATVAQMYPPFAHF</sequence>
<dbReference type="PANTHER" id="PTHR47163">
    <property type="entry name" value="DDE_TNP_IS1595 DOMAIN-CONTAINING PROTEIN"/>
    <property type="match status" value="1"/>
</dbReference>
<reference evidence="2" key="2">
    <citation type="submission" date="2024-08" db="UniProtKB">
        <authorList>
            <consortium name="EnsemblMetazoa"/>
        </authorList>
    </citation>
    <scope>IDENTIFICATION</scope>
</reference>